<organism evidence="2 3">
    <name type="scientific">Sinisalibacter aestuarii</name>
    <dbReference type="NCBI Taxonomy" id="2949426"/>
    <lineage>
        <taxon>Bacteria</taxon>
        <taxon>Pseudomonadati</taxon>
        <taxon>Pseudomonadota</taxon>
        <taxon>Alphaproteobacteria</taxon>
        <taxon>Rhodobacterales</taxon>
        <taxon>Roseobacteraceae</taxon>
        <taxon>Sinisalibacter</taxon>
    </lineage>
</organism>
<dbReference type="InterPro" id="IPR019480">
    <property type="entry name" value="Dihydroorotate_DH_Fe-S-bd"/>
</dbReference>
<sequence>MLAPDLHTDPMVPVLARVTRRIHELSDIVTFEMEVDGWQGFAPGQFNMLSVFGVGEVPISISGPLSDRSKIIHTIRDVGPVSHALCALRKGAVLGLRGPYGAPWPVEAARGRDVVVVAGGLGLAPVRPILYELIENRDRYGKVTLLYGARSPREILFAEELGQWRSRLDLGVEVSVDRGDEHWHGHVGVVTGLLRAADFDPANTTAFVCGPEIMMRFAANGLVEAGMAATDIHLSMERNMQCGIGLCGHCQLGPVFVCKDGPVFDWAFLKPLMAVKEL</sequence>
<gene>
    <name evidence="2" type="ORF">STA1M1_11760</name>
</gene>
<dbReference type="InterPro" id="IPR039261">
    <property type="entry name" value="FNR_nucleotide-bd"/>
</dbReference>
<dbReference type="RefSeq" id="WP_281841298.1">
    <property type="nucleotide sequence ID" value="NZ_BROH01000002.1"/>
</dbReference>
<dbReference type="Proteomes" id="UP001144205">
    <property type="component" value="Unassembled WGS sequence"/>
</dbReference>
<dbReference type="Gene3D" id="2.40.30.10">
    <property type="entry name" value="Translation factors"/>
    <property type="match status" value="1"/>
</dbReference>
<dbReference type="SUPFAM" id="SSF52343">
    <property type="entry name" value="Ferredoxin reductase-like, C-terminal NADP-linked domain"/>
    <property type="match status" value="1"/>
</dbReference>
<name>A0ABQ5LT85_9RHOB</name>
<accession>A0ABQ5LT85</accession>
<evidence type="ECO:0000313" key="3">
    <source>
        <dbReference type="Proteomes" id="UP001144205"/>
    </source>
</evidence>
<dbReference type="InterPro" id="IPR012165">
    <property type="entry name" value="Cyt_c3_hydrogenase_gsu"/>
</dbReference>
<dbReference type="PRINTS" id="PR00371">
    <property type="entry name" value="FPNCR"/>
</dbReference>
<dbReference type="Gene3D" id="3.40.50.80">
    <property type="entry name" value="Nucleotide-binding domain of ferredoxin-NADP reductase (FNR) module"/>
    <property type="match status" value="1"/>
</dbReference>
<dbReference type="PANTHER" id="PTHR43513:SF1">
    <property type="entry name" value="ANAEROBIC SULFITE REDUCTASE SUBUNIT B"/>
    <property type="match status" value="1"/>
</dbReference>
<proteinExistence type="predicted"/>
<dbReference type="PROSITE" id="PS51384">
    <property type="entry name" value="FAD_FR"/>
    <property type="match status" value="1"/>
</dbReference>
<dbReference type="EMBL" id="BROH01000002">
    <property type="protein sequence ID" value="GKY87307.1"/>
    <property type="molecule type" value="Genomic_DNA"/>
</dbReference>
<dbReference type="InterPro" id="IPR017927">
    <property type="entry name" value="FAD-bd_FR_type"/>
</dbReference>
<dbReference type="PANTHER" id="PTHR43513">
    <property type="entry name" value="DIHYDROOROTATE DEHYDROGENASE B (NAD(+)), ELECTRON TRANSFER SUBUNIT"/>
    <property type="match status" value="1"/>
</dbReference>
<dbReference type="SUPFAM" id="SSF63380">
    <property type="entry name" value="Riboflavin synthase domain-like"/>
    <property type="match status" value="1"/>
</dbReference>
<evidence type="ECO:0000259" key="1">
    <source>
        <dbReference type="PROSITE" id="PS51384"/>
    </source>
</evidence>
<dbReference type="PIRSF" id="PIRSF006816">
    <property type="entry name" value="Cyc3_hyd_g"/>
    <property type="match status" value="1"/>
</dbReference>
<feature type="domain" description="FAD-binding FR-type" evidence="1">
    <location>
        <begin position="11"/>
        <end position="106"/>
    </location>
</feature>
<comment type="caution">
    <text evidence="2">The sequence shown here is derived from an EMBL/GenBank/DDBJ whole genome shotgun (WGS) entry which is preliminary data.</text>
</comment>
<keyword evidence="3" id="KW-1185">Reference proteome</keyword>
<dbReference type="InterPro" id="IPR050353">
    <property type="entry name" value="PyrK_electron_transfer"/>
</dbReference>
<dbReference type="Pfam" id="PF00175">
    <property type="entry name" value="NAD_binding_1"/>
    <property type="match status" value="1"/>
</dbReference>
<dbReference type="InterPro" id="IPR017938">
    <property type="entry name" value="Riboflavin_synthase-like_b-brl"/>
</dbReference>
<dbReference type="CDD" id="cd06221">
    <property type="entry name" value="sulfite_reductase_like"/>
    <property type="match status" value="1"/>
</dbReference>
<reference evidence="2" key="1">
    <citation type="journal article" date="2023" name="Int. J. Syst. Evol. Microbiol.">
        <title>Sinisalibacter aestuarii sp. nov., isolated from estuarine sediment of the Arakawa River.</title>
        <authorList>
            <person name="Arafat S.T."/>
            <person name="Hirano S."/>
            <person name="Sato A."/>
            <person name="Takeuchi K."/>
            <person name="Yasuda T."/>
            <person name="Terahara T."/>
            <person name="Hamada M."/>
            <person name="Kobayashi T."/>
        </authorList>
    </citation>
    <scope>NUCLEOTIDE SEQUENCE</scope>
    <source>
        <strain evidence="2">B-399</strain>
    </source>
</reference>
<dbReference type="Pfam" id="PF10418">
    <property type="entry name" value="DHODB_Fe-S_bind"/>
    <property type="match status" value="1"/>
</dbReference>
<evidence type="ECO:0000313" key="2">
    <source>
        <dbReference type="EMBL" id="GKY87307.1"/>
    </source>
</evidence>
<protein>
    <submittedName>
        <fullName evidence="2">Oxidoreductase</fullName>
    </submittedName>
</protein>
<dbReference type="InterPro" id="IPR001709">
    <property type="entry name" value="Flavoprot_Pyr_Nucl_cyt_Rdtase"/>
</dbReference>
<dbReference type="InterPro" id="IPR001433">
    <property type="entry name" value="OxRdtase_FAD/NAD-bd"/>
</dbReference>
<dbReference type="PRINTS" id="PR00410">
    <property type="entry name" value="PHEHYDRXLASE"/>
</dbReference>